<dbReference type="RefSeq" id="WP_004095027.1">
    <property type="nucleotide sequence ID" value="NZ_JH417544.1"/>
</dbReference>
<dbReference type="Proteomes" id="UP000005959">
    <property type="component" value="Unassembled WGS sequence"/>
</dbReference>
<dbReference type="Pfam" id="PF02369">
    <property type="entry name" value="Big_1"/>
    <property type="match status" value="2"/>
</dbReference>
<gene>
    <name evidence="3" type="ORF">HMPREF0454_03658</name>
</gene>
<dbReference type="PROSITE" id="PS51127">
    <property type="entry name" value="BIG1"/>
    <property type="match status" value="2"/>
</dbReference>
<evidence type="ECO:0000313" key="3">
    <source>
        <dbReference type="EMBL" id="EHM40016.1"/>
    </source>
</evidence>
<accession>G9YAN4</accession>
<name>G9YAN4_HAFAL</name>
<dbReference type="Gene3D" id="2.60.40.10">
    <property type="entry name" value="Immunoglobulins"/>
    <property type="match status" value="3"/>
</dbReference>
<feature type="domain" description="Big-1" evidence="2">
    <location>
        <begin position="13"/>
        <end position="102"/>
    </location>
</feature>
<dbReference type="SMART" id="SM00634">
    <property type="entry name" value="BID_1"/>
    <property type="match status" value="2"/>
</dbReference>
<dbReference type="InterPro" id="IPR008964">
    <property type="entry name" value="Invasin/intimin_cell_adhesion"/>
</dbReference>
<dbReference type="InterPro" id="IPR051715">
    <property type="entry name" value="Intimin-Invasin_domain"/>
</dbReference>
<dbReference type="HOGENOM" id="CLU_528463_0_0_6"/>
<organism evidence="3 4">
    <name type="scientific">Hafnia alvei ATCC 51873</name>
    <dbReference type="NCBI Taxonomy" id="1002364"/>
    <lineage>
        <taxon>Bacteria</taxon>
        <taxon>Pseudomonadati</taxon>
        <taxon>Pseudomonadota</taxon>
        <taxon>Gammaproteobacteria</taxon>
        <taxon>Enterobacterales</taxon>
        <taxon>Hafniaceae</taxon>
        <taxon>Hafnia</taxon>
    </lineage>
</organism>
<evidence type="ECO:0000259" key="2">
    <source>
        <dbReference type="PROSITE" id="PS51127"/>
    </source>
</evidence>
<reference evidence="3 4" key="1">
    <citation type="submission" date="2011-08" db="EMBL/GenBank/DDBJ databases">
        <authorList>
            <person name="Weinstock G."/>
            <person name="Sodergren E."/>
            <person name="Clifton S."/>
            <person name="Fulton L."/>
            <person name="Fulton B."/>
            <person name="Courtney L."/>
            <person name="Fronick C."/>
            <person name="Harrison M."/>
            <person name="Strong C."/>
            <person name="Farmer C."/>
            <person name="Delahaunty K."/>
            <person name="Markovic C."/>
            <person name="Hall O."/>
            <person name="Minx P."/>
            <person name="Tomlinson C."/>
            <person name="Mitreva M."/>
            <person name="Hou S."/>
            <person name="Chen J."/>
            <person name="Wollam A."/>
            <person name="Pepin K.H."/>
            <person name="Johnson M."/>
            <person name="Bhonagiri V."/>
            <person name="Zhang X."/>
            <person name="Suruliraj S."/>
            <person name="Warren W."/>
            <person name="Chinwalla A."/>
            <person name="Mardis E.R."/>
            <person name="Wilson R.K."/>
        </authorList>
    </citation>
    <scope>NUCLEOTIDE SEQUENCE [LARGE SCALE GENOMIC DNA]</scope>
    <source>
        <strain evidence="3 4">ATCC 51873</strain>
    </source>
</reference>
<feature type="non-terminal residue" evidence="3">
    <location>
        <position position="1"/>
    </location>
</feature>
<dbReference type="EMBL" id="AGCI01000087">
    <property type="protein sequence ID" value="EHM40016.1"/>
    <property type="molecule type" value="Genomic_DNA"/>
</dbReference>
<dbReference type="PANTHER" id="PTHR39576">
    <property type="entry name" value="ATTACHING AND EFFACING PROTEIN HOMOLOG-RELATED-RELATED"/>
    <property type="match status" value="1"/>
</dbReference>
<comment type="caution">
    <text evidence="3">The sequence shown here is derived from an EMBL/GenBank/DDBJ whole genome shotgun (WGS) entry which is preliminary data.</text>
</comment>
<evidence type="ECO:0000256" key="1">
    <source>
        <dbReference type="ARBA" id="ARBA00010116"/>
    </source>
</evidence>
<dbReference type="InterPro" id="IPR013783">
    <property type="entry name" value="Ig-like_fold"/>
</dbReference>
<sequence>KPSTFVGDSGSAKISALTVTSGAVANGTATNQATATVVDANGNPLSGVEVTWSQDGSALLGSSPKTDANGQTTVTFTDTKAQTVNITATVNNSSRSKPSTFIVDITAAVVVLNVRSSAVSDGNASVQVTATVKDKDGNALPNFTLNWSVTDPYSNISSTQSVTDANGNAVVTVTNSSYIDKDVIVTATSAAADATNTAHFGSPLQGGRIVFVPFSNGSPITTTSAGGQIFAHVIFSSISSPLPEDKTHGSLQGNSSSGATIANYAQTSNEKEYEALISNVTKSGALQATFQIGEYSLISPQLNIIPSSISESASHLELSQSSIPQGSSVVATLIAFDQYGNPDAISSNGFGVLLKLSKTIGINAPQEFTRMPDGSYQATIQTTLDAQVGALTISADPNGQGGSLISTSATITSNPHNAIATISPWSGQCTVGTPCRMAVLVKNSITGETMPSVTLTVKEATTTGAVISPDTVTSDGNGSDSHIYITSNTSGPIRVIAEINGSVESQPENEIIFSQ</sequence>
<proteinExistence type="inferred from homology"/>
<dbReference type="PANTHER" id="PTHR39576:SF2">
    <property type="entry name" value="ATTACHING AND EFFACING PROTEIN HOMOLOG-RELATED"/>
    <property type="match status" value="1"/>
</dbReference>
<comment type="similarity">
    <text evidence="1">Belongs to the intimin/invasin family.</text>
</comment>
<feature type="domain" description="Big-1" evidence="2">
    <location>
        <begin position="108"/>
        <end position="201"/>
    </location>
</feature>
<dbReference type="AlphaFoldDB" id="G9YAN4"/>
<dbReference type="SUPFAM" id="SSF49373">
    <property type="entry name" value="Invasin/intimin cell-adhesion fragments"/>
    <property type="match status" value="2"/>
</dbReference>
<dbReference type="PATRIC" id="fig|1002364.3.peg.3307"/>
<evidence type="ECO:0000313" key="4">
    <source>
        <dbReference type="Proteomes" id="UP000005959"/>
    </source>
</evidence>
<dbReference type="InterPro" id="IPR003344">
    <property type="entry name" value="Big_1_dom"/>
</dbReference>
<protein>
    <submittedName>
        <fullName evidence="3">Bacterial group 1 Ig-like protein</fullName>
    </submittedName>
</protein>
<dbReference type="GO" id="GO:0009279">
    <property type="term" value="C:cell outer membrane"/>
    <property type="evidence" value="ECO:0007669"/>
    <property type="project" value="TreeGrafter"/>
</dbReference>